<accession>A0A2T4C0B3</accession>
<dbReference type="Pfam" id="PF00916">
    <property type="entry name" value="Sulfate_transp"/>
    <property type="match status" value="1"/>
</dbReference>
<feature type="transmembrane region" description="Helical" evidence="6">
    <location>
        <begin position="364"/>
        <end position="383"/>
    </location>
</feature>
<dbReference type="InterPro" id="IPR011547">
    <property type="entry name" value="SLC26A/SulP_dom"/>
</dbReference>
<dbReference type="STRING" id="983965.A0A2T4C0B3"/>
<evidence type="ECO:0000256" key="6">
    <source>
        <dbReference type="SAM" id="Phobius"/>
    </source>
</evidence>
<evidence type="ECO:0000313" key="8">
    <source>
        <dbReference type="EMBL" id="PTB75017.1"/>
    </source>
</evidence>
<evidence type="ECO:0000256" key="4">
    <source>
        <dbReference type="ARBA" id="ARBA00023136"/>
    </source>
</evidence>
<feature type="transmembrane region" description="Helical" evidence="6">
    <location>
        <begin position="184"/>
        <end position="203"/>
    </location>
</feature>
<dbReference type="GO" id="GO:0016020">
    <property type="term" value="C:membrane"/>
    <property type="evidence" value="ECO:0007669"/>
    <property type="project" value="UniProtKB-SubCell"/>
</dbReference>
<evidence type="ECO:0000313" key="9">
    <source>
        <dbReference type="Proteomes" id="UP000240760"/>
    </source>
</evidence>
<evidence type="ECO:0000256" key="3">
    <source>
        <dbReference type="ARBA" id="ARBA00022989"/>
    </source>
</evidence>
<keyword evidence="2 6" id="KW-0812">Transmembrane</keyword>
<comment type="subcellular location">
    <subcellularLocation>
        <location evidence="1">Membrane</location>
        <topology evidence="1">Multi-pass membrane protein</topology>
    </subcellularLocation>
</comment>
<dbReference type="PANTHER" id="PTHR11814">
    <property type="entry name" value="SULFATE TRANSPORTER"/>
    <property type="match status" value="1"/>
</dbReference>
<feature type="domain" description="SLC26A/SulP transporter" evidence="7">
    <location>
        <begin position="75"/>
        <end position="419"/>
    </location>
</feature>
<keyword evidence="9" id="KW-1185">Reference proteome</keyword>
<evidence type="ECO:0000256" key="2">
    <source>
        <dbReference type="ARBA" id="ARBA00022692"/>
    </source>
</evidence>
<feature type="region of interest" description="Disordered" evidence="5">
    <location>
        <begin position="498"/>
        <end position="524"/>
    </location>
</feature>
<dbReference type="InterPro" id="IPR001902">
    <property type="entry name" value="SLC26A/SulP_fam"/>
</dbReference>
<feature type="transmembrane region" description="Helical" evidence="6">
    <location>
        <begin position="72"/>
        <end position="90"/>
    </location>
</feature>
<evidence type="ECO:0000256" key="5">
    <source>
        <dbReference type="SAM" id="MobiDB-lite"/>
    </source>
</evidence>
<dbReference type="PROSITE" id="PS01130">
    <property type="entry name" value="SLC26A"/>
    <property type="match status" value="1"/>
</dbReference>
<dbReference type="OrthoDB" id="288203at2759"/>
<dbReference type="AlphaFoldDB" id="A0A2T4C0B3"/>
<dbReference type="GO" id="GO:0008271">
    <property type="term" value="F:secondary active sulfate transmembrane transporter activity"/>
    <property type="evidence" value="ECO:0007669"/>
    <property type="project" value="InterPro"/>
</dbReference>
<dbReference type="EMBL" id="KZ679134">
    <property type="protein sequence ID" value="PTB75017.1"/>
    <property type="molecule type" value="Genomic_DNA"/>
</dbReference>
<feature type="transmembrane region" description="Helical" evidence="6">
    <location>
        <begin position="156"/>
        <end position="178"/>
    </location>
</feature>
<dbReference type="Proteomes" id="UP000240760">
    <property type="component" value="Unassembled WGS sequence"/>
</dbReference>
<proteinExistence type="predicted"/>
<sequence length="565" mass="61630">MPLTKERLAKTLGFKSEDRDSDVPSISNADPFIEREPTVGEFLEEIRPSLHDVGRYFYNMFPFIHWIGKYNFTWFFGDLIAGITVGAVVVPQSMAYAQLAQLPVEYGLYSSFMGVLIYWFFATSKDITIGPVAVMSQVTGDVVLRAADRLPDIPGHVIASALAIIAGAIICFLGLARLGWVVEFIPLPSICAFMTGSAVNIAAGQVPKLMGIKGVNTRDAPYKVIINTLKGLPTTSIDAALGLTSLLMLYLVRGVCTHMAQKQPHRAKLYFFISTLRTSFVILLYTGISAGMTMHNKTHPRISILGKVPRGFQHASVPEINSSIVEAFLPDLPAAVIVMLIEHISISKSFGRVNNYIIDPSQELVAIGITNLLGPFLGAYPATGSFSRTAIKSKAGVRTPFAGVITAMVVLLALYALTAQLDRYAAPHTVDWHFAHIENRWTKRALAAAGFGYRTPRHIAEDNGEGAGHWKTIFSIADLGGSDSAAAAAAAEEKASRVQYDVERTHSDDISKASDEKDVPAHPSSRRLVAIRGLNRPYFHFDLQEAVESAIANAERYRQDDDSSS</sequence>
<organism evidence="8 9">
    <name type="scientific">Trichoderma longibrachiatum ATCC 18648</name>
    <dbReference type="NCBI Taxonomy" id="983965"/>
    <lineage>
        <taxon>Eukaryota</taxon>
        <taxon>Fungi</taxon>
        <taxon>Dikarya</taxon>
        <taxon>Ascomycota</taxon>
        <taxon>Pezizomycotina</taxon>
        <taxon>Sordariomycetes</taxon>
        <taxon>Hypocreomycetidae</taxon>
        <taxon>Hypocreales</taxon>
        <taxon>Hypocreaceae</taxon>
        <taxon>Trichoderma</taxon>
    </lineage>
</organism>
<keyword evidence="3 6" id="KW-1133">Transmembrane helix</keyword>
<feature type="transmembrane region" description="Helical" evidence="6">
    <location>
        <begin position="395"/>
        <end position="417"/>
    </location>
</feature>
<dbReference type="InterPro" id="IPR018045">
    <property type="entry name" value="S04_transporter_CS"/>
</dbReference>
<dbReference type="NCBIfam" id="TIGR00815">
    <property type="entry name" value="sulP"/>
    <property type="match status" value="1"/>
</dbReference>
<feature type="transmembrane region" description="Helical" evidence="6">
    <location>
        <begin position="102"/>
        <end position="121"/>
    </location>
</feature>
<gene>
    <name evidence="8" type="ORF">M440DRAFT_1402583</name>
</gene>
<reference evidence="8 9" key="1">
    <citation type="submission" date="2016-07" db="EMBL/GenBank/DDBJ databases">
        <title>Multiple horizontal gene transfer events from other fungi enriched the ability of initially mycotrophic Trichoderma (Ascomycota) to feed on dead plant biomass.</title>
        <authorList>
            <consortium name="DOE Joint Genome Institute"/>
            <person name="Aerts A."/>
            <person name="Atanasova L."/>
            <person name="Chenthamara K."/>
            <person name="Zhang J."/>
            <person name="Grujic M."/>
            <person name="Henrissat B."/>
            <person name="Kuo A."/>
            <person name="Salamov A."/>
            <person name="Lipzen A."/>
            <person name="Labutti K."/>
            <person name="Barry K."/>
            <person name="Miao Y."/>
            <person name="Rahimi M.J."/>
            <person name="Shen Q."/>
            <person name="Grigoriev I.V."/>
            <person name="Kubicek C.P."/>
            <person name="Druzhinina I.S."/>
        </authorList>
    </citation>
    <scope>NUCLEOTIDE SEQUENCE [LARGE SCALE GENOMIC DNA]</scope>
    <source>
        <strain evidence="8 9">ATCC 18648</strain>
    </source>
</reference>
<protein>
    <recommendedName>
        <fullName evidence="7">SLC26A/SulP transporter domain-containing protein</fullName>
    </recommendedName>
</protein>
<evidence type="ECO:0000256" key="1">
    <source>
        <dbReference type="ARBA" id="ARBA00004141"/>
    </source>
</evidence>
<feature type="transmembrane region" description="Helical" evidence="6">
    <location>
        <begin position="269"/>
        <end position="288"/>
    </location>
</feature>
<keyword evidence="4 6" id="KW-0472">Membrane</keyword>
<feature type="compositionally biased region" description="Basic and acidic residues" evidence="5">
    <location>
        <begin position="498"/>
        <end position="520"/>
    </location>
</feature>
<evidence type="ECO:0000259" key="7">
    <source>
        <dbReference type="Pfam" id="PF00916"/>
    </source>
</evidence>
<name>A0A2T4C0B3_TRILO</name>